<evidence type="ECO:0000313" key="2">
    <source>
        <dbReference type="Proteomes" id="UP000537862"/>
    </source>
</evidence>
<gene>
    <name evidence="1" type="ORF">HKX39_05565</name>
</gene>
<dbReference type="InterPro" id="IPR027417">
    <property type="entry name" value="P-loop_NTPase"/>
</dbReference>
<reference evidence="1 2" key="1">
    <citation type="submission" date="2020-05" db="EMBL/GenBank/DDBJ databases">
        <authorList>
            <person name="Niu N."/>
        </authorList>
    </citation>
    <scope>NUCLEOTIDE SEQUENCE [LARGE SCALE GENOMIC DNA]</scope>
    <source>
        <strain evidence="1 2">3340-03</strain>
    </source>
</reference>
<dbReference type="AlphaFoldDB" id="A0A849P785"/>
<dbReference type="EMBL" id="JABGBN010000003">
    <property type="protein sequence ID" value="NOL51642.1"/>
    <property type="molecule type" value="Genomic_DNA"/>
</dbReference>
<comment type="caution">
    <text evidence="1">The sequence shown here is derived from an EMBL/GenBank/DDBJ whole genome shotgun (WGS) entry which is preliminary data.</text>
</comment>
<keyword evidence="2" id="KW-1185">Reference proteome</keyword>
<proteinExistence type="predicted"/>
<accession>A0A849P785</accession>
<sequence>MTTLIPVGLVVGLSPSLRGALIERLQSFLAKTVVLPISHRPVSVQGMCLCCQMHNETSDKLRQLFMQALQRKRAAFEQVWVDCKEGIDPSSVSYTLQQDFFLKERFREAGTILVLDRLLLEKVLTAYEDAMMYFSHTSLIVLAPALFKDERESQALVEKLEVIYEHIRIFQPTFQQASLIQFDELTPEYWENYQRSLPVLVSPTRHRLFV</sequence>
<dbReference type="Gene3D" id="3.40.50.300">
    <property type="entry name" value="P-loop containing nucleotide triphosphate hydrolases"/>
    <property type="match status" value="1"/>
</dbReference>
<name>A0A849P785_9BURK</name>
<dbReference type="Proteomes" id="UP000537862">
    <property type="component" value="Unassembled WGS sequence"/>
</dbReference>
<evidence type="ECO:0000313" key="1">
    <source>
        <dbReference type="EMBL" id="NOL51642.1"/>
    </source>
</evidence>
<protein>
    <submittedName>
        <fullName evidence="1">Uncharacterized protein</fullName>
    </submittedName>
</protein>
<organism evidence="1 2">
    <name type="scientific">Pelistega suis</name>
    <dbReference type="NCBI Taxonomy" id="1631957"/>
    <lineage>
        <taxon>Bacteria</taxon>
        <taxon>Pseudomonadati</taxon>
        <taxon>Pseudomonadota</taxon>
        <taxon>Betaproteobacteria</taxon>
        <taxon>Burkholderiales</taxon>
        <taxon>Alcaligenaceae</taxon>
        <taxon>Pelistega</taxon>
    </lineage>
</organism>
<dbReference type="RefSeq" id="WP_171680341.1">
    <property type="nucleotide sequence ID" value="NZ_JABGBN010000003.1"/>
</dbReference>